<proteinExistence type="predicted"/>
<dbReference type="Proteomes" id="UP001381003">
    <property type="component" value="Chromosome"/>
</dbReference>
<evidence type="ECO:0000256" key="2">
    <source>
        <dbReference type="PROSITE-ProRule" id="PRU00703"/>
    </source>
</evidence>
<dbReference type="Pfam" id="PF03445">
    <property type="entry name" value="DUF294"/>
    <property type="match status" value="1"/>
</dbReference>
<dbReference type="InterPro" id="IPR014710">
    <property type="entry name" value="RmlC-like_jellyroll"/>
</dbReference>
<dbReference type="PROSITE" id="PS51371">
    <property type="entry name" value="CBS"/>
    <property type="match status" value="2"/>
</dbReference>
<dbReference type="PANTHER" id="PTHR43080:SF2">
    <property type="entry name" value="CBS DOMAIN-CONTAINING PROTEIN"/>
    <property type="match status" value="1"/>
</dbReference>
<dbReference type="InterPro" id="IPR046342">
    <property type="entry name" value="CBS_dom_sf"/>
</dbReference>
<dbReference type="SMART" id="SM00116">
    <property type="entry name" value="CBS"/>
    <property type="match status" value="2"/>
</dbReference>
<reference evidence="5 6" key="1">
    <citation type="submission" date="2022-09" db="EMBL/GenBank/DDBJ databases">
        <title>Complete genome sequence of Janibacter terrae strain COS04-44, PCL-degrading bacteria isolated from oil spilled coast.</title>
        <authorList>
            <person name="Park H."/>
            <person name="Kim J.Y."/>
            <person name="An S.H."/>
            <person name="Lee C.M."/>
            <person name="Weon H.-Y."/>
        </authorList>
    </citation>
    <scope>NUCLEOTIDE SEQUENCE [LARGE SCALE GENOMIC DNA]</scope>
    <source>
        <strain evidence="5 6">COS04-44</strain>
    </source>
</reference>
<dbReference type="Gene3D" id="2.60.120.10">
    <property type="entry name" value="Jelly Rolls"/>
    <property type="match status" value="1"/>
</dbReference>
<dbReference type="CDD" id="cd04587">
    <property type="entry name" value="CBS_pair_CAP-ED_NT_Pol-beta-like_DUF294_assoc"/>
    <property type="match status" value="1"/>
</dbReference>
<evidence type="ECO:0000259" key="3">
    <source>
        <dbReference type="PROSITE" id="PS50042"/>
    </source>
</evidence>
<sequence>MAETELTEVVDFLAQHAPFDALPDRVRRDLARRLRVRYHRRGSHLITVGRDSDELIIIRSGAVETRDAEGRLVSRGAEGWASGSTTLVGSNPSRFDVVAIEDTLGLHMPAEVFHELRREQPRFADHFEVQRAGLLRAAATAVATSRHGEAIMRTSARDLVHRAPITVGSGTGIAQAAVVMTDEGVSSLLVVDDDVLVGILTDRDLRRRVVAAGVDPARPVREVMTREPIVAPVDAPALEMLLTMTRANVHHLPVVEGRRPVGVVTATDLMRLERANAVHIVGEVTKQPDVDGVVAIAARTPRLVQQLLEQDVSADGITRVVTSVGDAVERRLIALAHEDLACRGLGPAPRMCWMVLGSRARHEQALGSDQDHAVIIADDAPEGAEEYVAALAAQVVAGLEAAGHPRCPGDVMATNPRWHQRLSGWRAEFRQWLDEPVPDAVLGASIFFDSRPLAGDHELHARLVEGVAARVPQARNLLAHLAAQAVANEPPLGFFRGFVLARSGEHKDMLDLKRGGVGAIVDLARVHALGSGLTVVNTRARLRAVAGPGGLSPETAEGLVDALEFISHVRLAHQSRREVAGLRPTSWLSPDELTTFERRALREAFHIVREAQRGLAQRHPGQHLA</sequence>
<dbReference type="RefSeq" id="WP_338539236.1">
    <property type="nucleotide sequence ID" value="NZ_CP104874.1"/>
</dbReference>
<accession>A0ABZ2FHI8</accession>
<feature type="domain" description="CBS" evidence="4">
    <location>
        <begin position="224"/>
        <end position="284"/>
    </location>
</feature>
<protein>
    <submittedName>
        <fullName evidence="5">DUF294 nucleotidyltransferase-like domain-containing protein</fullName>
    </submittedName>
</protein>
<dbReference type="SUPFAM" id="SSF54631">
    <property type="entry name" value="CBS-domain pair"/>
    <property type="match status" value="1"/>
</dbReference>
<dbReference type="Pfam" id="PF00571">
    <property type="entry name" value="CBS"/>
    <property type="match status" value="2"/>
</dbReference>
<dbReference type="CDD" id="cd00038">
    <property type="entry name" value="CAP_ED"/>
    <property type="match status" value="1"/>
</dbReference>
<evidence type="ECO:0000313" key="5">
    <source>
        <dbReference type="EMBL" id="WWF06817.1"/>
    </source>
</evidence>
<gene>
    <name evidence="5" type="ORF">N5P18_08090</name>
</gene>
<dbReference type="Pfam" id="PF10335">
    <property type="entry name" value="DUF294_C"/>
    <property type="match status" value="1"/>
</dbReference>
<dbReference type="InterPro" id="IPR018490">
    <property type="entry name" value="cNMP-bd_dom_sf"/>
</dbReference>
<dbReference type="EMBL" id="CP104874">
    <property type="protein sequence ID" value="WWF06817.1"/>
    <property type="molecule type" value="Genomic_DNA"/>
</dbReference>
<feature type="domain" description="CBS" evidence="4">
    <location>
        <begin position="160"/>
        <end position="216"/>
    </location>
</feature>
<evidence type="ECO:0000313" key="6">
    <source>
        <dbReference type="Proteomes" id="UP001381003"/>
    </source>
</evidence>
<organism evidence="5 6">
    <name type="scientific">Janibacter terrae</name>
    <dbReference type="NCBI Taxonomy" id="103817"/>
    <lineage>
        <taxon>Bacteria</taxon>
        <taxon>Bacillati</taxon>
        <taxon>Actinomycetota</taxon>
        <taxon>Actinomycetes</taxon>
        <taxon>Micrococcales</taxon>
        <taxon>Intrasporangiaceae</taxon>
        <taxon>Janibacter</taxon>
    </lineage>
</organism>
<dbReference type="Pfam" id="PF00027">
    <property type="entry name" value="cNMP_binding"/>
    <property type="match status" value="1"/>
</dbReference>
<name>A0ABZ2FHI8_9MICO</name>
<feature type="domain" description="Cyclic nucleotide-binding" evidence="3">
    <location>
        <begin position="18"/>
        <end position="116"/>
    </location>
</feature>
<dbReference type="SUPFAM" id="SSF51206">
    <property type="entry name" value="cAMP-binding domain-like"/>
    <property type="match status" value="1"/>
</dbReference>
<dbReference type="InterPro" id="IPR051257">
    <property type="entry name" value="Diverse_CBS-Domain"/>
</dbReference>
<evidence type="ECO:0000259" key="4">
    <source>
        <dbReference type="PROSITE" id="PS51371"/>
    </source>
</evidence>
<dbReference type="InterPro" id="IPR018821">
    <property type="entry name" value="DUF294_put_nucleoTrafse_sb-bd"/>
</dbReference>
<dbReference type="CDD" id="cd05401">
    <property type="entry name" value="NT_GlnE_GlnD_like"/>
    <property type="match status" value="1"/>
</dbReference>
<dbReference type="InterPro" id="IPR000595">
    <property type="entry name" value="cNMP-bd_dom"/>
</dbReference>
<evidence type="ECO:0000256" key="1">
    <source>
        <dbReference type="ARBA" id="ARBA00023122"/>
    </source>
</evidence>
<dbReference type="PANTHER" id="PTHR43080">
    <property type="entry name" value="CBS DOMAIN-CONTAINING PROTEIN CBSX3, MITOCHONDRIAL"/>
    <property type="match status" value="1"/>
</dbReference>
<dbReference type="InterPro" id="IPR005105">
    <property type="entry name" value="GlnD_Uridyltrans_N"/>
</dbReference>
<keyword evidence="1 2" id="KW-0129">CBS domain</keyword>
<keyword evidence="6" id="KW-1185">Reference proteome</keyword>
<dbReference type="InterPro" id="IPR000644">
    <property type="entry name" value="CBS_dom"/>
</dbReference>
<dbReference type="Gene3D" id="3.10.580.10">
    <property type="entry name" value="CBS-domain"/>
    <property type="match status" value="1"/>
</dbReference>
<dbReference type="PROSITE" id="PS50042">
    <property type="entry name" value="CNMP_BINDING_3"/>
    <property type="match status" value="1"/>
</dbReference>